<comment type="caution">
    <text evidence="2">The sequence shown here is derived from an EMBL/GenBank/DDBJ whole genome shotgun (WGS) entry which is preliminary data.</text>
</comment>
<keyword evidence="1" id="KW-0378">Hydrolase</keyword>
<proteinExistence type="predicted"/>
<dbReference type="PANTHER" id="PTHR22946:SF9">
    <property type="entry name" value="POLYKETIDE TRANSFERASE AF380"/>
    <property type="match status" value="1"/>
</dbReference>
<protein>
    <submittedName>
        <fullName evidence="2">Uncharacterized protein</fullName>
    </submittedName>
</protein>
<evidence type="ECO:0000313" key="2">
    <source>
        <dbReference type="EMBL" id="HEN16382.1"/>
    </source>
</evidence>
<dbReference type="Gene3D" id="3.40.50.1820">
    <property type="entry name" value="alpha/beta hydrolase"/>
    <property type="match status" value="1"/>
</dbReference>
<name>A0A7C2K0V5_9PLAN</name>
<organism evidence="2">
    <name type="scientific">Schlesneria paludicola</name>
    <dbReference type="NCBI Taxonomy" id="360056"/>
    <lineage>
        <taxon>Bacteria</taxon>
        <taxon>Pseudomonadati</taxon>
        <taxon>Planctomycetota</taxon>
        <taxon>Planctomycetia</taxon>
        <taxon>Planctomycetales</taxon>
        <taxon>Planctomycetaceae</taxon>
        <taxon>Schlesneria</taxon>
    </lineage>
</organism>
<evidence type="ECO:0000256" key="1">
    <source>
        <dbReference type="ARBA" id="ARBA00022801"/>
    </source>
</evidence>
<dbReference type="SUPFAM" id="SSF53474">
    <property type="entry name" value="alpha/beta-Hydrolases"/>
    <property type="match status" value="1"/>
</dbReference>
<dbReference type="InterPro" id="IPR029058">
    <property type="entry name" value="AB_hydrolase_fold"/>
</dbReference>
<gene>
    <name evidence="2" type="ORF">ENQ76_13045</name>
</gene>
<dbReference type="PANTHER" id="PTHR22946">
    <property type="entry name" value="DIENELACTONE HYDROLASE DOMAIN-CONTAINING PROTEIN-RELATED"/>
    <property type="match status" value="1"/>
</dbReference>
<dbReference type="InterPro" id="IPR050261">
    <property type="entry name" value="FrsA_esterase"/>
</dbReference>
<dbReference type="AlphaFoldDB" id="A0A7C2K0V5"/>
<reference evidence="2" key="1">
    <citation type="journal article" date="2020" name="mSystems">
        <title>Genome- and Community-Level Interaction Insights into Carbon Utilization and Element Cycling Functions of Hydrothermarchaeota in Hydrothermal Sediment.</title>
        <authorList>
            <person name="Zhou Z."/>
            <person name="Liu Y."/>
            <person name="Xu W."/>
            <person name="Pan J."/>
            <person name="Luo Z.H."/>
            <person name="Li M."/>
        </authorList>
    </citation>
    <scope>NUCLEOTIDE SEQUENCE [LARGE SCALE GENOMIC DNA]</scope>
    <source>
        <strain evidence="2">SpSt-339</strain>
    </source>
</reference>
<accession>A0A7C2K0V5</accession>
<dbReference type="EMBL" id="DSOK01000358">
    <property type="protein sequence ID" value="HEN16382.1"/>
    <property type="molecule type" value="Genomic_DNA"/>
</dbReference>
<dbReference type="GO" id="GO:0052689">
    <property type="term" value="F:carboxylic ester hydrolase activity"/>
    <property type="evidence" value="ECO:0007669"/>
    <property type="project" value="UniProtKB-ARBA"/>
</dbReference>
<sequence length="354" mass="38880">MKTDVAVLSSPLLPRSPAPWLNPLSVAFALLVTSALAAEPITFTARDSLRPGDETVPDAKAALADLTWRPADFEVSLLDVADADHQAVIRFPSAVDTGDDVNDRVALLWHKPADADAQVPRPAVVVVHESGSAMPVGRLFAKAFAARGFHSFLIHLPHYGLRRREGKRPDGERFLITMRQGIADVRRARDAVAVLPGVDPQRIALQGTSLGAFVSSTSAGLDRGYQAVFLMLSGGDLYRMLQNGDKEAAQLRQRLEQAGYTDDKLRDLLHVVEPTRLAHRLDPQQTWLYSAEQDRVVPLENALVFKRAAKLDDAHHVRLWGDHTSTIVYFPVIVEHAAERIRALGGQPALVPRH</sequence>